<organism evidence="8 9">
    <name type="scientific">Pseudovirgaria hyperparasitica</name>
    <dbReference type="NCBI Taxonomy" id="470096"/>
    <lineage>
        <taxon>Eukaryota</taxon>
        <taxon>Fungi</taxon>
        <taxon>Dikarya</taxon>
        <taxon>Ascomycota</taxon>
        <taxon>Pezizomycotina</taxon>
        <taxon>Dothideomycetes</taxon>
        <taxon>Dothideomycetes incertae sedis</taxon>
        <taxon>Acrospermales</taxon>
        <taxon>Acrospermaceae</taxon>
        <taxon>Pseudovirgaria</taxon>
    </lineage>
</organism>
<evidence type="ECO:0000256" key="7">
    <source>
        <dbReference type="SAM" id="SignalP"/>
    </source>
</evidence>
<comment type="similarity">
    <text evidence="1">Belongs to the peptidase S10 family.</text>
</comment>
<dbReference type="EMBL" id="ML996571">
    <property type="protein sequence ID" value="KAF2758736.1"/>
    <property type="molecule type" value="Genomic_DNA"/>
</dbReference>
<dbReference type="InterPro" id="IPR029058">
    <property type="entry name" value="AB_hydrolase_fold"/>
</dbReference>
<accession>A0A6A6WA55</accession>
<dbReference type="Gene3D" id="3.40.50.1820">
    <property type="entry name" value="alpha/beta hydrolase"/>
    <property type="match status" value="1"/>
</dbReference>
<feature type="compositionally biased region" description="Basic and acidic residues" evidence="6">
    <location>
        <begin position="571"/>
        <end position="584"/>
    </location>
</feature>
<evidence type="ECO:0000313" key="9">
    <source>
        <dbReference type="Proteomes" id="UP000799437"/>
    </source>
</evidence>
<reference evidence="8" key="1">
    <citation type="journal article" date="2020" name="Stud. Mycol.">
        <title>101 Dothideomycetes genomes: a test case for predicting lifestyles and emergence of pathogens.</title>
        <authorList>
            <person name="Haridas S."/>
            <person name="Albert R."/>
            <person name="Binder M."/>
            <person name="Bloem J."/>
            <person name="Labutti K."/>
            <person name="Salamov A."/>
            <person name="Andreopoulos B."/>
            <person name="Baker S."/>
            <person name="Barry K."/>
            <person name="Bills G."/>
            <person name="Bluhm B."/>
            <person name="Cannon C."/>
            <person name="Castanera R."/>
            <person name="Culley D."/>
            <person name="Daum C."/>
            <person name="Ezra D."/>
            <person name="Gonzalez J."/>
            <person name="Henrissat B."/>
            <person name="Kuo A."/>
            <person name="Liang C."/>
            <person name="Lipzen A."/>
            <person name="Lutzoni F."/>
            <person name="Magnuson J."/>
            <person name="Mondo S."/>
            <person name="Nolan M."/>
            <person name="Ohm R."/>
            <person name="Pangilinan J."/>
            <person name="Park H.-J."/>
            <person name="Ramirez L."/>
            <person name="Alfaro M."/>
            <person name="Sun H."/>
            <person name="Tritt A."/>
            <person name="Yoshinaga Y."/>
            <person name="Zwiers L.-H."/>
            <person name="Turgeon B."/>
            <person name="Goodwin S."/>
            <person name="Spatafora J."/>
            <person name="Crous P."/>
            <person name="Grigoriev I."/>
        </authorList>
    </citation>
    <scope>NUCLEOTIDE SEQUENCE</scope>
    <source>
        <strain evidence="8">CBS 121739</strain>
    </source>
</reference>
<evidence type="ECO:0000256" key="1">
    <source>
        <dbReference type="ARBA" id="ARBA00009431"/>
    </source>
</evidence>
<feature type="compositionally biased region" description="Basic residues" evidence="6">
    <location>
        <begin position="557"/>
        <end position="567"/>
    </location>
</feature>
<feature type="chain" id="PRO_5025397275" evidence="7">
    <location>
        <begin position="19"/>
        <end position="584"/>
    </location>
</feature>
<keyword evidence="3" id="KW-0645">Protease</keyword>
<dbReference type="GO" id="GO:0000324">
    <property type="term" value="C:fungal-type vacuole"/>
    <property type="evidence" value="ECO:0007669"/>
    <property type="project" value="TreeGrafter"/>
</dbReference>
<keyword evidence="7" id="KW-0732">Signal</keyword>
<dbReference type="GO" id="GO:0004185">
    <property type="term" value="F:serine-type carboxypeptidase activity"/>
    <property type="evidence" value="ECO:0007669"/>
    <property type="project" value="InterPro"/>
</dbReference>
<dbReference type="AlphaFoldDB" id="A0A6A6WA55"/>
<evidence type="ECO:0000256" key="5">
    <source>
        <dbReference type="ARBA" id="ARBA00023180"/>
    </source>
</evidence>
<protein>
    <submittedName>
        <fullName evidence="8">Carboxypeptidase 2</fullName>
    </submittedName>
</protein>
<gene>
    <name evidence="8" type="ORF">EJ05DRAFT_438527</name>
</gene>
<evidence type="ECO:0000313" key="8">
    <source>
        <dbReference type="EMBL" id="KAF2758736.1"/>
    </source>
</evidence>
<keyword evidence="4" id="KW-0378">Hydrolase</keyword>
<sequence length="584" mass="64412">MMMVISLVALVLSIGAVGQFVPAPTDLTTKQGYAGVSVRYKEVPVGICETRSYVKSYAGYADVAKDQHIFFWFFEARNIDPEEAPLTIWINGGPGSSSMIGLFQENGPCGIDQSGAVVDNPYSWSNVSNMLYIDQPTQTGFSYSIPVPGYLNPNTDRFIVLDSTVCPEGITTCGTYSLPDRALTATSTASAAPNFYLTLQGFMGAFPQYSGNDIHFASESYGGHYGPIFNDYILKKNREAKAGTKRIDLKSVLIGNGWFDPIVQYPAQFNMTVFPGNTYDHFPFDVSIEALMHDNTYGPGNCVEKEKTCYASGADEDCIDADEYCYINVENMLDDYADRDGYDIRYLTPDPFPYEYYIDYLNTPHVQSAIGAFQNFSEGSETVAEAFGTTGDNGRESDTIHGIQSLLWQGVQVSLYFGDADYVCNWLGGQVVADKVNAPGYSAAGFVDIQTSDGITHGQVRQAGIFSFVRIYEAGHGVPFYQPLAALEFFERAIGWTDIATGSHNLWPRYITRGTEKSTYREGWGTVQTEVTPDGSTYNTMTNTPNPPVERRSLNAQKKRGLLRKPKPASAKKEHVRATEKPDS</sequence>
<feature type="signal peptide" evidence="7">
    <location>
        <begin position="1"/>
        <end position="18"/>
    </location>
</feature>
<dbReference type="OrthoDB" id="443318at2759"/>
<proteinExistence type="inferred from homology"/>
<dbReference type="PANTHER" id="PTHR11802">
    <property type="entry name" value="SERINE PROTEASE FAMILY S10 SERINE CARBOXYPEPTIDASE"/>
    <property type="match status" value="1"/>
</dbReference>
<keyword evidence="2 8" id="KW-0121">Carboxypeptidase</keyword>
<evidence type="ECO:0000256" key="2">
    <source>
        <dbReference type="ARBA" id="ARBA00022645"/>
    </source>
</evidence>
<feature type="region of interest" description="Disordered" evidence="6">
    <location>
        <begin position="528"/>
        <end position="584"/>
    </location>
</feature>
<evidence type="ECO:0000256" key="4">
    <source>
        <dbReference type="ARBA" id="ARBA00022801"/>
    </source>
</evidence>
<dbReference type="InterPro" id="IPR001563">
    <property type="entry name" value="Peptidase_S10"/>
</dbReference>
<keyword evidence="5" id="KW-0325">Glycoprotein</keyword>
<evidence type="ECO:0000256" key="3">
    <source>
        <dbReference type="ARBA" id="ARBA00022670"/>
    </source>
</evidence>
<dbReference type="RefSeq" id="XP_033601187.1">
    <property type="nucleotide sequence ID" value="XM_033741834.1"/>
</dbReference>
<dbReference type="GO" id="GO:0006508">
    <property type="term" value="P:proteolysis"/>
    <property type="evidence" value="ECO:0007669"/>
    <property type="project" value="UniProtKB-KW"/>
</dbReference>
<keyword evidence="9" id="KW-1185">Reference proteome</keyword>
<evidence type="ECO:0000256" key="6">
    <source>
        <dbReference type="SAM" id="MobiDB-lite"/>
    </source>
</evidence>
<feature type="compositionally biased region" description="Polar residues" evidence="6">
    <location>
        <begin position="528"/>
        <end position="538"/>
    </location>
</feature>
<dbReference type="Proteomes" id="UP000799437">
    <property type="component" value="Unassembled WGS sequence"/>
</dbReference>
<dbReference type="Pfam" id="PF00450">
    <property type="entry name" value="Peptidase_S10"/>
    <property type="match status" value="1"/>
</dbReference>
<dbReference type="PANTHER" id="PTHR11802:SF64">
    <property type="entry name" value="CARBOXYPEPTIDASE"/>
    <property type="match status" value="1"/>
</dbReference>
<dbReference type="GeneID" id="54482888"/>
<dbReference type="SUPFAM" id="SSF53474">
    <property type="entry name" value="alpha/beta-Hydrolases"/>
    <property type="match status" value="1"/>
</dbReference>
<dbReference type="PRINTS" id="PR00724">
    <property type="entry name" value="CRBOXYPTASEC"/>
</dbReference>
<name>A0A6A6WA55_9PEZI</name>